<dbReference type="EMBL" id="ANNX02000047">
    <property type="protein sequence ID" value="KYC36845.1"/>
    <property type="molecule type" value="Genomic_DNA"/>
</dbReference>
<comment type="caution">
    <text evidence="10">The sequence shown here is derived from an EMBL/GenBank/DDBJ whole genome shotgun (WGS) entry which is preliminary data.</text>
</comment>
<dbReference type="AlphaFoldDB" id="A0A139WWN6"/>
<dbReference type="RefSeq" id="WP_017744091.1">
    <property type="nucleotide sequence ID" value="NZ_KQ976354.1"/>
</dbReference>
<keyword evidence="6 8" id="KW-1133">Transmembrane helix</keyword>
<keyword evidence="3" id="KW-0813">Transport</keyword>
<dbReference type="Gene3D" id="3.40.1710.10">
    <property type="entry name" value="abc type-2 transporter like domain"/>
    <property type="match status" value="1"/>
</dbReference>
<evidence type="ECO:0000256" key="4">
    <source>
        <dbReference type="ARBA" id="ARBA00022475"/>
    </source>
</evidence>
<dbReference type="InterPro" id="IPR047817">
    <property type="entry name" value="ABC2_TM_bact-type"/>
</dbReference>
<dbReference type="OrthoDB" id="9776218at2"/>
<dbReference type="InterPro" id="IPR013525">
    <property type="entry name" value="ABC2_TM"/>
</dbReference>
<comment type="similarity">
    <text evidence="2">Belongs to the ABC-2 integral membrane protein family.</text>
</comment>
<feature type="transmembrane region" description="Helical" evidence="8">
    <location>
        <begin position="351"/>
        <end position="370"/>
    </location>
</feature>
<evidence type="ECO:0000256" key="5">
    <source>
        <dbReference type="ARBA" id="ARBA00022692"/>
    </source>
</evidence>
<keyword evidence="11" id="KW-1185">Reference proteome</keyword>
<keyword evidence="5 8" id="KW-0812">Transmembrane</keyword>
<feature type="transmembrane region" description="Helical" evidence="8">
    <location>
        <begin position="183"/>
        <end position="207"/>
    </location>
</feature>
<evidence type="ECO:0000259" key="9">
    <source>
        <dbReference type="PROSITE" id="PS51012"/>
    </source>
</evidence>
<feature type="transmembrane region" description="Helical" evidence="8">
    <location>
        <begin position="263"/>
        <end position="287"/>
    </location>
</feature>
<proteinExistence type="inferred from homology"/>
<name>A0A139WWN6_9CYAN</name>
<feature type="transmembrane region" description="Helical" evidence="8">
    <location>
        <begin position="299"/>
        <end position="322"/>
    </location>
</feature>
<dbReference type="InterPro" id="IPR051449">
    <property type="entry name" value="ABC-2_transporter_component"/>
</dbReference>
<comment type="subcellular location">
    <subcellularLocation>
        <location evidence="1">Cell membrane</location>
        <topology evidence="1">Multi-pass membrane protein</topology>
    </subcellularLocation>
</comment>
<evidence type="ECO:0000256" key="1">
    <source>
        <dbReference type="ARBA" id="ARBA00004651"/>
    </source>
</evidence>
<evidence type="ECO:0000256" key="8">
    <source>
        <dbReference type="SAM" id="Phobius"/>
    </source>
</evidence>
<keyword evidence="7 8" id="KW-0472">Membrane</keyword>
<gene>
    <name evidence="10" type="ORF">WA1_45120</name>
</gene>
<feature type="transmembrane region" description="Helical" evidence="8">
    <location>
        <begin position="228"/>
        <end position="251"/>
    </location>
</feature>
<dbReference type="STRING" id="128403.WA1_45120"/>
<evidence type="ECO:0000256" key="6">
    <source>
        <dbReference type="ARBA" id="ARBA00022989"/>
    </source>
</evidence>
<keyword evidence="4" id="KW-1003">Cell membrane</keyword>
<evidence type="ECO:0000256" key="3">
    <source>
        <dbReference type="ARBA" id="ARBA00022448"/>
    </source>
</evidence>
<dbReference type="GO" id="GO:0005886">
    <property type="term" value="C:plasma membrane"/>
    <property type="evidence" value="ECO:0007669"/>
    <property type="project" value="UniProtKB-SubCell"/>
</dbReference>
<protein>
    <submittedName>
        <fullName evidence="10">ABC transporter permease</fullName>
    </submittedName>
</protein>
<dbReference type="GO" id="GO:0140359">
    <property type="term" value="F:ABC-type transporter activity"/>
    <property type="evidence" value="ECO:0007669"/>
    <property type="project" value="InterPro"/>
</dbReference>
<reference evidence="10 11" key="1">
    <citation type="journal article" date="2013" name="Genome Biol. Evol.">
        <title>Genomes of Stigonematalean cyanobacteria (subsection V) and the evolution of oxygenic photosynthesis from prokaryotes to plastids.</title>
        <authorList>
            <person name="Dagan T."/>
            <person name="Roettger M."/>
            <person name="Stucken K."/>
            <person name="Landan G."/>
            <person name="Koch R."/>
            <person name="Major P."/>
            <person name="Gould S.B."/>
            <person name="Goremykin V.V."/>
            <person name="Rippka R."/>
            <person name="Tandeau de Marsac N."/>
            <person name="Gugger M."/>
            <person name="Lockhart P.J."/>
            <person name="Allen J.F."/>
            <person name="Brune I."/>
            <person name="Maus I."/>
            <person name="Puhler A."/>
            <person name="Martin W.F."/>
        </authorList>
    </citation>
    <scope>NUCLEOTIDE SEQUENCE [LARGE SCALE GENOMIC DNA]</scope>
    <source>
        <strain evidence="10 11">PCC 7110</strain>
    </source>
</reference>
<accession>A0A139WWN6</accession>
<evidence type="ECO:0000256" key="7">
    <source>
        <dbReference type="ARBA" id="ARBA00023136"/>
    </source>
</evidence>
<evidence type="ECO:0000256" key="2">
    <source>
        <dbReference type="ARBA" id="ARBA00007783"/>
    </source>
</evidence>
<dbReference type="PROSITE" id="PS51012">
    <property type="entry name" value="ABC_TM2"/>
    <property type="match status" value="1"/>
</dbReference>
<dbReference type="Proteomes" id="UP000076925">
    <property type="component" value="Unassembled WGS sequence"/>
</dbReference>
<dbReference type="Pfam" id="PF12698">
    <property type="entry name" value="ABC2_membrane_3"/>
    <property type="match status" value="1"/>
</dbReference>
<feature type="domain" description="ABC transmembrane type-2" evidence="9">
    <location>
        <begin position="138"/>
        <end position="376"/>
    </location>
</feature>
<evidence type="ECO:0000313" key="11">
    <source>
        <dbReference type="Proteomes" id="UP000076925"/>
    </source>
</evidence>
<organism evidence="10 11">
    <name type="scientific">Scytonema hofmannii PCC 7110</name>
    <dbReference type="NCBI Taxonomy" id="128403"/>
    <lineage>
        <taxon>Bacteria</taxon>
        <taxon>Bacillati</taxon>
        <taxon>Cyanobacteriota</taxon>
        <taxon>Cyanophyceae</taxon>
        <taxon>Nostocales</taxon>
        <taxon>Scytonemataceae</taxon>
        <taxon>Scytonema</taxon>
    </lineage>
</organism>
<evidence type="ECO:0000313" key="10">
    <source>
        <dbReference type="EMBL" id="KYC36845.1"/>
    </source>
</evidence>
<dbReference type="PANTHER" id="PTHR30294">
    <property type="entry name" value="MEMBRANE COMPONENT OF ABC TRANSPORTER YHHJ-RELATED"/>
    <property type="match status" value="1"/>
</dbReference>
<dbReference type="PANTHER" id="PTHR30294:SF29">
    <property type="entry name" value="MULTIDRUG ABC TRANSPORTER PERMEASE YBHS-RELATED"/>
    <property type="match status" value="1"/>
</dbReference>
<feature type="transmembrane region" description="Helical" evidence="8">
    <location>
        <begin position="31"/>
        <end position="50"/>
    </location>
</feature>
<sequence>MFFNLIDTILGSRFWALFRKEFAQIFRNRQLVIQLLVPPTVFLMLFGFALNPEVENLKVGITDYSNSSASREFVQIFDQTDAFVVSRYYSDQKEMIADLATGKLTVAMTIPQEFAGDLVKKRPVEVQALYDAVDANTASIASSYINQLVSDYNSRQQNNEGLRNNQVQVQISIFYNPGLESSWFIVSGMFGIVLTVIGSQAAASLVVREKEAGTIEQLMMTPASSTEVILAKVCPLLVLLTLDVLIALGVARLVFGVPLRGNLLVFLAIAVLYFWVGISIGILIATYSKSEQQTQLTAFFINPPLVLLCGALTPISSMPTFIQWLSYLDPLRYFIEVCRGVLLKGVGVETLWPQVLILLVFATVLMSLSIRQFRQQLG</sequence>